<evidence type="ECO:0000256" key="3">
    <source>
        <dbReference type="PIRSR" id="PIRSR001434-2"/>
    </source>
</evidence>
<protein>
    <submittedName>
        <fullName evidence="5">Methionine gamma-lyase</fullName>
        <ecNumber evidence="5">4.4.1.11</ecNumber>
    </submittedName>
</protein>
<gene>
    <name evidence="5" type="ORF">DCO56_15515</name>
</gene>
<keyword evidence="2 3" id="KW-0663">Pyridoxal phosphate</keyword>
<comment type="similarity">
    <text evidence="4">Belongs to the trans-sulfuration enzymes family.</text>
</comment>
<dbReference type="Gene3D" id="3.90.1150.10">
    <property type="entry name" value="Aspartate Aminotransferase, domain 1"/>
    <property type="match status" value="1"/>
</dbReference>
<dbReference type="SUPFAM" id="SSF53383">
    <property type="entry name" value="PLP-dependent transferases"/>
    <property type="match status" value="1"/>
</dbReference>
<dbReference type="Pfam" id="PF01053">
    <property type="entry name" value="Cys_Met_Meta_PP"/>
    <property type="match status" value="1"/>
</dbReference>
<comment type="cofactor">
    <cofactor evidence="1 4">
        <name>pyridoxal 5'-phosphate</name>
        <dbReference type="ChEBI" id="CHEBI:597326"/>
    </cofactor>
</comment>
<dbReference type="PROSITE" id="PS00868">
    <property type="entry name" value="CYS_MET_METAB_PP"/>
    <property type="match status" value="1"/>
</dbReference>
<evidence type="ECO:0000313" key="6">
    <source>
        <dbReference type="Proteomes" id="UP000250831"/>
    </source>
</evidence>
<evidence type="ECO:0000313" key="5">
    <source>
        <dbReference type="EMBL" id="PUV23337.1"/>
    </source>
</evidence>
<dbReference type="Gene3D" id="3.40.640.10">
    <property type="entry name" value="Type I PLP-dependent aspartate aminotransferase-like (Major domain)"/>
    <property type="match status" value="1"/>
</dbReference>
<dbReference type="FunFam" id="3.40.640.10:FF:000046">
    <property type="entry name" value="Cystathionine gamma-lyase"/>
    <property type="match status" value="1"/>
</dbReference>
<organism evidence="5 6">
    <name type="scientific">Sphingobacterium athyrii</name>
    <dbReference type="NCBI Taxonomy" id="2152717"/>
    <lineage>
        <taxon>Bacteria</taxon>
        <taxon>Pseudomonadati</taxon>
        <taxon>Bacteroidota</taxon>
        <taxon>Sphingobacteriia</taxon>
        <taxon>Sphingobacteriales</taxon>
        <taxon>Sphingobacteriaceae</taxon>
        <taxon>Sphingobacterium</taxon>
    </lineage>
</organism>
<accession>A0A363NRH7</accession>
<dbReference type="GO" id="GO:0005737">
    <property type="term" value="C:cytoplasm"/>
    <property type="evidence" value="ECO:0007669"/>
    <property type="project" value="TreeGrafter"/>
</dbReference>
<dbReference type="PIRSF" id="PIRSF001434">
    <property type="entry name" value="CGS"/>
    <property type="match status" value="1"/>
</dbReference>
<dbReference type="InterPro" id="IPR015421">
    <property type="entry name" value="PyrdxlP-dep_Trfase_major"/>
</dbReference>
<keyword evidence="5" id="KW-0456">Lyase</keyword>
<dbReference type="GO" id="GO:0019346">
    <property type="term" value="P:transsulfuration"/>
    <property type="evidence" value="ECO:0007669"/>
    <property type="project" value="InterPro"/>
</dbReference>
<dbReference type="InterPro" id="IPR054542">
    <property type="entry name" value="Cys_met_metab_PP"/>
</dbReference>
<evidence type="ECO:0000256" key="4">
    <source>
        <dbReference type="RuleBase" id="RU362118"/>
    </source>
</evidence>
<dbReference type="Proteomes" id="UP000250831">
    <property type="component" value="Unassembled WGS sequence"/>
</dbReference>
<dbReference type="InterPro" id="IPR015424">
    <property type="entry name" value="PyrdxlP-dep_Trfase"/>
</dbReference>
<proteinExistence type="inferred from homology"/>
<evidence type="ECO:0000256" key="1">
    <source>
        <dbReference type="ARBA" id="ARBA00001933"/>
    </source>
</evidence>
<evidence type="ECO:0000256" key="2">
    <source>
        <dbReference type="ARBA" id="ARBA00022898"/>
    </source>
</evidence>
<dbReference type="GO" id="GO:0030170">
    <property type="term" value="F:pyridoxal phosphate binding"/>
    <property type="evidence" value="ECO:0007669"/>
    <property type="project" value="InterPro"/>
</dbReference>
<keyword evidence="6" id="KW-1185">Reference proteome</keyword>
<reference evidence="5 6" key="1">
    <citation type="submission" date="2018-04" db="EMBL/GenBank/DDBJ databases">
        <title>Sphingobacterium sp. M46 Genome.</title>
        <authorList>
            <person name="Cheng J."/>
            <person name="Li Y."/>
        </authorList>
    </citation>
    <scope>NUCLEOTIDE SEQUENCE [LARGE SCALE GENOMIC DNA]</scope>
    <source>
        <strain evidence="5 6">M46</strain>
    </source>
</reference>
<feature type="modified residue" description="N6-(pyridoxal phosphate)lysine" evidence="3">
    <location>
        <position position="206"/>
    </location>
</feature>
<comment type="caution">
    <text evidence="5">The sequence shown here is derived from an EMBL/GenBank/DDBJ whole genome shotgun (WGS) entry which is preliminary data.</text>
</comment>
<dbReference type="EC" id="4.4.1.11" evidence="5"/>
<dbReference type="PROSITE" id="PS50890">
    <property type="entry name" value="PUA"/>
    <property type="match status" value="1"/>
</dbReference>
<dbReference type="EMBL" id="QCXX01000004">
    <property type="protein sequence ID" value="PUV23337.1"/>
    <property type="molecule type" value="Genomic_DNA"/>
</dbReference>
<dbReference type="PANTHER" id="PTHR11808">
    <property type="entry name" value="TRANS-SULFURATION ENZYME FAMILY MEMBER"/>
    <property type="match status" value="1"/>
</dbReference>
<dbReference type="InterPro" id="IPR015422">
    <property type="entry name" value="PyrdxlP-dep_Trfase_small"/>
</dbReference>
<dbReference type="OrthoDB" id="9773476at2"/>
<dbReference type="InterPro" id="IPR000277">
    <property type="entry name" value="Cys/Met-Metab_PyrdxlP-dep_enz"/>
</dbReference>
<dbReference type="CDD" id="cd00614">
    <property type="entry name" value="CGS_like"/>
    <property type="match status" value="1"/>
</dbReference>
<dbReference type="RefSeq" id="WP_108634687.1">
    <property type="nucleotide sequence ID" value="NZ_QCXX01000004.1"/>
</dbReference>
<sequence>MASNTETILVHEGQHFNSTAAVTAPIFQTSTYIADSDPAEYIKAATEAKHPYFYHRHGNPTNSQVAAVVAKLEKTEDALVFATGMAAISAAILAIVKSGDHIVAQLAHYSGTAIFFKEFLADYGITVTAVDQTDTAAFARAIQANTKLIYIETPSNPNLNITDLKAVGELARQRGILSMVDNTFASPINQTPRDFGIDVIVHSATKYLGGHSDLTAGIVCGSKDYITKVWKRSVALGASLAPMDSWLLLRGLKTLNLRVKQINTNALQLAEFLDQHPKIKSVSYPGLSNHPQHELAARQMKGFSGMICIEVDGQDEEQAFKNAQSLINNLNIFINAASLGGVESLIVHPASMWGGHHTKAQKEISGITMGMLRISVGIEHATDLVDDLDQALRKLG</sequence>
<dbReference type="GO" id="GO:0018826">
    <property type="term" value="F:methionine gamma-lyase activity"/>
    <property type="evidence" value="ECO:0007669"/>
    <property type="project" value="UniProtKB-EC"/>
</dbReference>
<name>A0A363NRH7_9SPHI</name>
<dbReference type="AlphaFoldDB" id="A0A363NRH7"/>